<evidence type="ECO:0000313" key="1">
    <source>
        <dbReference type="EMBL" id="RXJ60765.1"/>
    </source>
</evidence>
<dbReference type="AlphaFoldDB" id="A0A4Q0XUX3"/>
<protein>
    <submittedName>
        <fullName evidence="1">Uncharacterized protein</fullName>
    </submittedName>
</protein>
<dbReference type="OrthoDB" id="5343650at2"/>
<comment type="caution">
    <text evidence="1">The sequence shown here is derived from an EMBL/GenBank/DDBJ whole genome shotgun (WGS) entry which is preliminary data.</text>
</comment>
<sequence length="188" mass="22526">MNFFKKLLKKLAKASLPIFNFDQNELKFQIDSNDMFSYPLENFDFKTRHDPYALDAYTIKNRDIFIEHIRLDTDSIWNGEPYGTFKSFFRSKIHAQSMDLIKEFIIDNYTFATYKIDDDFIVHLIYIYDFNKNTFIVDTKGELFFALVNELDHSYVYPYENEKKINIFFDISMSKENAFRSFFGHSMG</sequence>
<accession>A0A4Q0XUX3</accession>
<evidence type="ECO:0000313" key="2">
    <source>
        <dbReference type="Proteomes" id="UP000290657"/>
    </source>
</evidence>
<dbReference type="Proteomes" id="UP000290657">
    <property type="component" value="Unassembled WGS sequence"/>
</dbReference>
<reference evidence="1 2" key="1">
    <citation type="submission" date="2017-10" db="EMBL/GenBank/DDBJ databases">
        <title>Genomics of the genus Arcobacter.</title>
        <authorList>
            <person name="Perez-Cataluna A."/>
            <person name="Figueras M.J."/>
        </authorList>
    </citation>
    <scope>NUCLEOTIDE SEQUENCE [LARGE SCALE GENOMIC DNA]</scope>
    <source>
        <strain evidence="1 2">CECT 8987</strain>
    </source>
</reference>
<name>A0A4Q0XUX3_9BACT</name>
<dbReference type="EMBL" id="PDKN01000001">
    <property type="protein sequence ID" value="RXJ60765.1"/>
    <property type="molecule type" value="Genomic_DNA"/>
</dbReference>
<dbReference type="RefSeq" id="WP_128994899.1">
    <property type="nucleotide sequence ID" value="NZ_PDKN01000001.1"/>
</dbReference>
<proteinExistence type="predicted"/>
<keyword evidence="2" id="KW-1185">Reference proteome</keyword>
<organism evidence="1 2">
    <name type="scientific">Candidatus Marinarcus aquaticus</name>
    <dbReference type="NCBI Taxonomy" id="2044504"/>
    <lineage>
        <taxon>Bacteria</taxon>
        <taxon>Pseudomonadati</taxon>
        <taxon>Campylobacterota</taxon>
        <taxon>Epsilonproteobacteria</taxon>
        <taxon>Campylobacterales</taxon>
        <taxon>Arcobacteraceae</taxon>
        <taxon>Candidatus Marinarcus</taxon>
    </lineage>
</organism>
<gene>
    <name evidence="1" type="ORF">CRV04_01760</name>
</gene>